<evidence type="ECO:0000256" key="1">
    <source>
        <dbReference type="ARBA" id="ARBA00022603"/>
    </source>
</evidence>
<gene>
    <name evidence="9" type="ORF">SAMN02745108_02228</name>
</gene>
<evidence type="ECO:0000256" key="7">
    <source>
        <dbReference type="RuleBase" id="RU000416"/>
    </source>
</evidence>
<dbReference type="GO" id="GO:0044027">
    <property type="term" value="P:negative regulation of gene expression via chromosomal CpG island methylation"/>
    <property type="evidence" value="ECO:0007669"/>
    <property type="project" value="TreeGrafter"/>
</dbReference>
<comment type="catalytic activity">
    <reaction evidence="5 8">
        <text>a 2'-deoxycytidine in DNA + S-adenosyl-L-methionine = a 5-methyl-2'-deoxycytidine in DNA + S-adenosyl-L-homocysteine + H(+)</text>
        <dbReference type="Rhea" id="RHEA:13681"/>
        <dbReference type="Rhea" id="RHEA-COMP:11369"/>
        <dbReference type="Rhea" id="RHEA-COMP:11370"/>
        <dbReference type="ChEBI" id="CHEBI:15378"/>
        <dbReference type="ChEBI" id="CHEBI:57856"/>
        <dbReference type="ChEBI" id="CHEBI:59789"/>
        <dbReference type="ChEBI" id="CHEBI:85452"/>
        <dbReference type="ChEBI" id="CHEBI:85454"/>
        <dbReference type="EC" id="2.1.1.37"/>
    </reaction>
</comment>
<dbReference type="Pfam" id="PF00145">
    <property type="entry name" value="DNA_methylase"/>
    <property type="match status" value="1"/>
</dbReference>
<keyword evidence="1 6" id="KW-0489">Methyltransferase</keyword>
<accession>A0A1T4QBT6</accession>
<evidence type="ECO:0000256" key="5">
    <source>
        <dbReference type="ARBA" id="ARBA00047422"/>
    </source>
</evidence>
<dbReference type="InterPro" id="IPR050390">
    <property type="entry name" value="C5-Methyltransferase"/>
</dbReference>
<comment type="similarity">
    <text evidence="6 7">Belongs to the class I-like SAM-binding methyltransferase superfamily. C5-methyltransferase family.</text>
</comment>
<dbReference type="Gene3D" id="3.40.50.150">
    <property type="entry name" value="Vaccinia Virus protein VP39"/>
    <property type="match status" value="1"/>
</dbReference>
<dbReference type="Gene3D" id="3.90.120.10">
    <property type="entry name" value="DNA Methylase, subunit A, domain 2"/>
    <property type="match status" value="1"/>
</dbReference>
<dbReference type="InterPro" id="IPR029063">
    <property type="entry name" value="SAM-dependent_MTases_sf"/>
</dbReference>
<sequence>MNNYSRYNDSKLSIQITEEPVVLDLFAGCGGLSLGFESVGFETIGYEMVPEAVDTYNKNLKGHCFCDKLSVGYEYPKNKNIDIVIGGPPCQPFSVFGNQLGMKDVRDGFPIFIDAVARLRPKVFMFENVRNLACSHRDYLEMILSELRKVGYIIEMRVLNAVGYGVPQTRERLIVVGHQSKFTYPAESLVKITVGDALSDLIEIVEDPTKILTPRQDEYIATYEKKSHCKRPRDLHQELPSRTVTCRNLAGATSDMLRVNLRDGRRKRVSVREAARLQSFPDWFDFCGNETKQYNQIGNAVPPMLAHHIAMSVKETYYKKCLPNDEIVKINKKVETELKLRNILNPGK</sequence>
<dbReference type="SUPFAM" id="SSF53335">
    <property type="entry name" value="S-adenosyl-L-methionine-dependent methyltransferases"/>
    <property type="match status" value="1"/>
</dbReference>
<evidence type="ECO:0000256" key="2">
    <source>
        <dbReference type="ARBA" id="ARBA00022679"/>
    </source>
</evidence>
<dbReference type="EC" id="2.1.1.37" evidence="8"/>
<dbReference type="EMBL" id="FUWU01000045">
    <property type="protein sequence ID" value="SKA01087.1"/>
    <property type="molecule type" value="Genomic_DNA"/>
</dbReference>
<dbReference type="PRINTS" id="PR00105">
    <property type="entry name" value="C5METTRFRASE"/>
</dbReference>
<evidence type="ECO:0000256" key="6">
    <source>
        <dbReference type="PROSITE-ProRule" id="PRU01016"/>
    </source>
</evidence>
<proteinExistence type="inferred from homology"/>
<evidence type="ECO:0000256" key="8">
    <source>
        <dbReference type="RuleBase" id="RU000417"/>
    </source>
</evidence>
<dbReference type="Proteomes" id="UP000190449">
    <property type="component" value="Unassembled WGS sequence"/>
</dbReference>
<keyword evidence="3 6" id="KW-0949">S-adenosyl-L-methionine</keyword>
<dbReference type="GO" id="GO:0032259">
    <property type="term" value="P:methylation"/>
    <property type="evidence" value="ECO:0007669"/>
    <property type="project" value="UniProtKB-KW"/>
</dbReference>
<protein>
    <recommendedName>
        <fullName evidence="8">Cytosine-specific methyltransferase</fullName>
        <ecNumber evidence="8">2.1.1.37</ecNumber>
    </recommendedName>
</protein>
<dbReference type="RefSeq" id="WP_078776984.1">
    <property type="nucleotide sequence ID" value="NZ_FUWU01000045.1"/>
</dbReference>
<name>A0A1T4QBT6_9BACT</name>
<dbReference type="GO" id="GO:0003886">
    <property type="term" value="F:DNA (cytosine-5-)-methyltransferase activity"/>
    <property type="evidence" value="ECO:0007669"/>
    <property type="project" value="UniProtKB-EC"/>
</dbReference>
<dbReference type="GO" id="GO:0003677">
    <property type="term" value="F:DNA binding"/>
    <property type="evidence" value="ECO:0007669"/>
    <property type="project" value="TreeGrafter"/>
</dbReference>
<dbReference type="STRING" id="28122.SAMN02745108_02228"/>
<evidence type="ECO:0000313" key="10">
    <source>
        <dbReference type="Proteomes" id="UP000190449"/>
    </source>
</evidence>
<keyword evidence="2 6" id="KW-0808">Transferase</keyword>
<reference evidence="9 10" key="1">
    <citation type="submission" date="2017-02" db="EMBL/GenBank/DDBJ databases">
        <authorList>
            <person name="Peterson S.W."/>
        </authorList>
    </citation>
    <scope>NUCLEOTIDE SEQUENCE [LARGE SCALE GENOMIC DNA]</scope>
    <source>
        <strain evidence="9 10">ATCC 43854</strain>
    </source>
</reference>
<evidence type="ECO:0000313" key="9">
    <source>
        <dbReference type="EMBL" id="SKA01087.1"/>
    </source>
</evidence>
<dbReference type="AlphaFoldDB" id="A0A1T4QBT6"/>
<dbReference type="InterPro" id="IPR001525">
    <property type="entry name" value="C5_MeTfrase"/>
</dbReference>
<dbReference type="InterPro" id="IPR018117">
    <property type="entry name" value="C5_DNA_meth_AS"/>
</dbReference>
<evidence type="ECO:0000256" key="4">
    <source>
        <dbReference type="ARBA" id="ARBA00022747"/>
    </source>
</evidence>
<dbReference type="PROSITE" id="PS51679">
    <property type="entry name" value="SAM_MT_C5"/>
    <property type="match status" value="1"/>
</dbReference>
<dbReference type="NCBIfam" id="TIGR00675">
    <property type="entry name" value="dcm"/>
    <property type="match status" value="1"/>
</dbReference>
<organism evidence="9 10">
    <name type="scientific">Fibrobacter intestinalis</name>
    <dbReference type="NCBI Taxonomy" id="28122"/>
    <lineage>
        <taxon>Bacteria</taxon>
        <taxon>Pseudomonadati</taxon>
        <taxon>Fibrobacterota</taxon>
        <taxon>Fibrobacteria</taxon>
        <taxon>Fibrobacterales</taxon>
        <taxon>Fibrobacteraceae</taxon>
        <taxon>Fibrobacter</taxon>
    </lineage>
</organism>
<dbReference type="PANTHER" id="PTHR10629:SF52">
    <property type="entry name" value="DNA (CYTOSINE-5)-METHYLTRANSFERASE 1"/>
    <property type="match status" value="1"/>
</dbReference>
<dbReference type="PROSITE" id="PS00094">
    <property type="entry name" value="C5_MTASE_1"/>
    <property type="match status" value="1"/>
</dbReference>
<feature type="active site" evidence="6">
    <location>
        <position position="90"/>
    </location>
</feature>
<evidence type="ECO:0000256" key="3">
    <source>
        <dbReference type="ARBA" id="ARBA00022691"/>
    </source>
</evidence>
<keyword evidence="4" id="KW-0680">Restriction system</keyword>
<dbReference type="GO" id="GO:0009307">
    <property type="term" value="P:DNA restriction-modification system"/>
    <property type="evidence" value="ECO:0007669"/>
    <property type="project" value="UniProtKB-KW"/>
</dbReference>
<dbReference type="PANTHER" id="PTHR10629">
    <property type="entry name" value="CYTOSINE-SPECIFIC METHYLTRANSFERASE"/>
    <property type="match status" value="1"/>
</dbReference>